<keyword evidence="1" id="KW-1133">Transmembrane helix</keyword>
<feature type="transmembrane region" description="Helical" evidence="1">
    <location>
        <begin position="171"/>
        <end position="191"/>
    </location>
</feature>
<keyword evidence="1" id="KW-0472">Membrane</keyword>
<dbReference type="Proteomes" id="UP000054538">
    <property type="component" value="Unassembled WGS sequence"/>
</dbReference>
<dbReference type="OrthoDB" id="2752889at2759"/>
<dbReference type="HOGENOM" id="CLU_066703_0_0_1"/>
<proteinExistence type="predicted"/>
<dbReference type="EMBL" id="KN825355">
    <property type="protein sequence ID" value="KIK91738.1"/>
    <property type="molecule type" value="Genomic_DNA"/>
</dbReference>
<dbReference type="InParanoid" id="A0A0D0DKK5"/>
<keyword evidence="1" id="KW-0812">Transmembrane</keyword>
<keyword evidence="3" id="KW-1185">Reference proteome</keyword>
<feature type="transmembrane region" description="Helical" evidence="1">
    <location>
        <begin position="211"/>
        <end position="234"/>
    </location>
</feature>
<gene>
    <name evidence="2" type="ORF">PAXRUDRAFT_615895</name>
</gene>
<reference evidence="3" key="2">
    <citation type="submission" date="2015-01" db="EMBL/GenBank/DDBJ databases">
        <title>Evolutionary Origins and Diversification of the Mycorrhizal Mutualists.</title>
        <authorList>
            <consortium name="DOE Joint Genome Institute"/>
            <consortium name="Mycorrhizal Genomics Consortium"/>
            <person name="Kohler A."/>
            <person name="Kuo A."/>
            <person name="Nagy L.G."/>
            <person name="Floudas D."/>
            <person name="Copeland A."/>
            <person name="Barry K.W."/>
            <person name="Cichocki N."/>
            <person name="Veneault-Fourrey C."/>
            <person name="LaButti K."/>
            <person name="Lindquist E.A."/>
            <person name="Lipzen A."/>
            <person name="Lundell T."/>
            <person name="Morin E."/>
            <person name="Murat C."/>
            <person name="Riley R."/>
            <person name="Ohm R."/>
            <person name="Sun H."/>
            <person name="Tunlid A."/>
            <person name="Henrissat B."/>
            <person name="Grigoriev I.V."/>
            <person name="Hibbett D.S."/>
            <person name="Martin F."/>
        </authorList>
    </citation>
    <scope>NUCLEOTIDE SEQUENCE [LARGE SCALE GENOMIC DNA]</scope>
    <source>
        <strain evidence="3">Ve08.2h10</strain>
    </source>
</reference>
<accession>A0A0D0DKK5</accession>
<sequence>MTSKSNRGGGITIGTKPRSFSLTMRRVKKAAQLLVMFKKKRPEDMSPILISSPLRERFGKRMSIKIHPDEGFYSLPNRHFSMQDVSTLSHGQPAQTITRKFGTISETSSSFVKSAFRRHRSSGFRLTDFSDLPRGVILSSTPTPVVEKDVILATQHDTFKFGDLVTHMMRILLFVPWCAAVGGALLLFPNHVELVAFRTGYLPSPKGLRRFAHWANCAYPHVMIFLACIVLVLWYDRVLGLSLTCALVSRFVYVWNCFRVDRDIPLGEDDQQSLYLVVMDLASVPDTVAASGTNGQFHQE</sequence>
<organism evidence="2 3">
    <name type="scientific">Paxillus rubicundulus Ve08.2h10</name>
    <dbReference type="NCBI Taxonomy" id="930991"/>
    <lineage>
        <taxon>Eukaryota</taxon>
        <taxon>Fungi</taxon>
        <taxon>Dikarya</taxon>
        <taxon>Basidiomycota</taxon>
        <taxon>Agaricomycotina</taxon>
        <taxon>Agaricomycetes</taxon>
        <taxon>Agaricomycetidae</taxon>
        <taxon>Boletales</taxon>
        <taxon>Paxilineae</taxon>
        <taxon>Paxillaceae</taxon>
        <taxon>Paxillus</taxon>
    </lineage>
</organism>
<reference evidence="2 3" key="1">
    <citation type="submission" date="2014-04" db="EMBL/GenBank/DDBJ databases">
        <authorList>
            <consortium name="DOE Joint Genome Institute"/>
            <person name="Kuo A."/>
            <person name="Kohler A."/>
            <person name="Jargeat P."/>
            <person name="Nagy L.G."/>
            <person name="Floudas D."/>
            <person name="Copeland A."/>
            <person name="Barry K.W."/>
            <person name="Cichocki N."/>
            <person name="Veneault-Fourrey C."/>
            <person name="LaButti K."/>
            <person name="Lindquist E.A."/>
            <person name="Lipzen A."/>
            <person name="Lundell T."/>
            <person name="Morin E."/>
            <person name="Murat C."/>
            <person name="Sun H."/>
            <person name="Tunlid A."/>
            <person name="Henrissat B."/>
            <person name="Grigoriev I.V."/>
            <person name="Hibbett D.S."/>
            <person name="Martin F."/>
            <person name="Nordberg H.P."/>
            <person name="Cantor M.N."/>
            <person name="Hua S.X."/>
        </authorList>
    </citation>
    <scope>NUCLEOTIDE SEQUENCE [LARGE SCALE GENOMIC DNA]</scope>
    <source>
        <strain evidence="2 3">Ve08.2h10</strain>
    </source>
</reference>
<evidence type="ECO:0000313" key="3">
    <source>
        <dbReference type="Proteomes" id="UP000054538"/>
    </source>
</evidence>
<protein>
    <submittedName>
        <fullName evidence="2">Uncharacterized protein</fullName>
    </submittedName>
</protein>
<name>A0A0D0DKK5_9AGAM</name>
<evidence type="ECO:0000256" key="1">
    <source>
        <dbReference type="SAM" id="Phobius"/>
    </source>
</evidence>
<evidence type="ECO:0000313" key="2">
    <source>
        <dbReference type="EMBL" id="KIK91738.1"/>
    </source>
</evidence>
<dbReference type="AlphaFoldDB" id="A0A0D0DKK5"/>